<dbReference type="GO" id="GO:0043190">
    <property type="term" value="C:ATP-binding cassette (ABC) transporter complex"/>
    <property type="evidence" value="ECO:0007669"/>
    <property type="project" value="InterPro"/>
</dbReference>
<comment type="subcellular location">
    <subcellularLocation>
        <location evidence="1">Cell membrane</location>
        <topology evidence="1">Lipid-anchor</topology>
    </subcellularLocation>
</comment>
<name>A0A5K1IW33_9ACTN</name>
<dbReference type="InterPro" id="IPR023765">
    <property type="entry name" value="SBP_5_CS"/>
</dbReference>
<dbReference type="PANTHER" id="PTHR30290">
    <property type="entry name" value="PERIPLASMIC BINDING COMPONENT OF ABC TRANSPORTER"/>
    <property type="match status" value="1"/>
</dbReference>
<dbReference type="PROSITE" id="PS51318">
    <property type="entry name" value="TAT"/>
    <property type="match status" value="1"/>
</dbReference>
<evidence type="ECO:0000313" key="5">
    <source>
        <dbReference type="EMBL" id="VWL93165.1"/>
    </source>
</evidence>
<dbReference type="InterPro" id="IPR039424">
    <property type="entry name" value="SBP_5"/>
</dbReference>
<evidence type="ECO:0000256" key="2">
    <source>
        <dbReference type="ARBA" id="ARBA00005695"/>
    </source>
</evidence>
<dbReference type="SUPFAM" id="SSF53850">
    <property type="entry name" value="Periplasmic binding protein-like II"/>
    <property type="match status" value="1"/>
</dbReference>
<proteinExistence type="inferred from homology"/>
<dbReference type="GO" id="GO:0042597">
    <property type="term" value="C:periplasmic space"/>
    <property type="evidence" value="ECO:0007669"/>
    <property type="project" value="UniProtKB-ARBA"/>
</dbReference>
<dbReference type="GO" id="GO:0015833">
    <property type="term" value="P:peptide transport"/>
    <property type="evidence" value="ECO:0007669"/>
    <property type="project" value="TreeGrafter"/>
</dbReference>
<evidence type="ECO:0000256" key="1">
    <source>
        <dbReference type="ARBA" id="ARBA00004193"/>
    </source>
</evidence>
<dbReference type="Gene3D" id="3.90.76.10">
    <property type="entry name" value="Dipeptide-binding Protein, Domain 1"/>
    <property type="match status" value="1"/>
</dbReference>
<sequence length="530" mass="57551">MNNDLFKAGISRRSFLTGAGALGVLAGLGLTGCGGSNSASGSAAGNAGATDGLVIPVSATVTSLNRDLESMAEGFLELKGFTTELYVVDNGDTRYYLAESCDTDDGQTYTLKLRDGLKWHDGEAITADDVIFTLDCNAETDNGAGFTNCVFVGEDPVTYEKVDDLTVKITLPVVSASYFEILGHLVLIPKHAFDGNTDIKSAKANLTDIGSGPYKLKEFKDGESLVLEAFEDYYKGAPSIKTLTFKVIGDASAQQVAFKNGEVNLLPVTTETVAKEYRDSSDVTLTSIPEGRVNYLAWNKYCETWSDKDAVAAVFAALDVQEIVDTVYGENLAVVANSIFSNRTLYHSDSVKAYKQDVDKAKKLAESSGLAGKTVKLYFNADRAYMKETAQVIQQQLKTIDVTVDVQGVESNGFFDIVFTDQADYELYLNGYASAGDPDDVVVGMYDGTWGINVDTPQEVLDLFIQGRGTVDEKQREEIYADLQQKAHDANLVFPIAYPNYCFAAPSNLKGVDTCQTTPIFEDYTEIKFD</sequence>
<comment type="similarity">
    <text evidence="2">Belongs to the bacterial solute-binding protein 5 family.</text>
</comment>
<accession>A0A5K1IW33</accession>
<dbReference type="InterPro" id="IPR000914">
    <property type="entry name" value="SBP_5_dom"/>
</dbReference>
<dbReference type="InterPro" id="IPR006311">
    <property type="entry name" value="TAT_signal"/>
</dbReference>
<dbReference type="Pfam" id="PF00496">
    <property type="entry name" value="SBP_bac_5"/>
    <property type="match status" value="1"/>
</dbReference>
<dbReference type="RefSeq" id="WP_152067723.1">
    <property type="nucleotide sequence ID" value="NZ_CABWIF010000011.1"/>
</dbReference>
<evidence type="ECO:0000259" key="4">
    <source>
        <dbReference type="Pfam" id="PF00496"/>
    </source>
</evidence>
<evidence type="ECO:0000313" key="6">
    <source>
        <dbReference type="Proteomes" id="UP000368032"/>
    </source>
</evidence>
<feature type="domain" description="Solute-binding protein family 5" evidence="4">
    <location>
        <begin position="97"/>
        <end position="448"/>
    </location>
</feature>
<gene>
    <name evidence="5" type="primary">appA</name>
    <name evidence="5" type="ORF">CKJAJONC_00070</name>
</gene>
<dbReference type="PANTHER" id="PTHR30290:SF59">
    <property type="entry name" value="OLIGOPEPTIDE ABC TRANSPORTER,SUBSTRATE-BINDING PROTEIN"/>
    <property type="match status" value="1"/>
</dbReference>
<dbReference type="InterPro" id="IPR030678">
    <property type="entry name" value="Peptide/Ni-bd"/>
</dbReference>
<dbReference type="CDD" id="cd00995">
    <property type="entry name" value="PBP2_NikA_DppA_OppA_like"/>
    <property type="match status" value="1"/>
</dbReference>
<dbReference type="PROSITE" id="PS51257">
    <property type="entry name" value="PROKAR_LIPOPROTEIN"/>
    <property type="match status" value="1"/>
</dbReference>
<keyword evidence="3" id="KW-0732">Signal</keyword>
<organism evidence="5 6">
    <name type="scientific">Collinsella aerofaciens</name>
    <dbReference type="NCBI Taxonomy" id="74426"/>
    <lineage>
        <taxon>Bacteria</taxon>
        <taxon>Bacillati</taxon>
        <taxon>Actinomycetota</taxon>
        <taxon>Coriobacteriia</taxon>
        <taxon>Coriobacteriales</taxon>
        <taxon>Coriobacteriaceae</taxon>
        <taxon>Collinsella</taxon>
    </lineage>
</organism>
<dbReference type="EMBL" id="CABWIF010000011">
    <property type="protein sequence ID" value="VWL93165.1"/>
    <property type="molecule type" value="Genomic_DNA"/>
</dbReference>
<protein>
    <submittedName>
        <fullName evidence="5">Oligopeptide-binding protein AppA</fullName>
    </submittedName>
</protein>
<dbReference type="Proteomes" id="UP000368032">
    <property type="component" value="Unassembled WGS sequence"/>
</dbReference>
<evidence type="ECO:0000256" key="3">
    <source>
        <dbReference type="ARBA" id="ARBA00022729"/>
    </source>
</evidence>
<dbReference type="AlphaFoldDB" id="A0A5K1IW33"/>
<dbReference type="Gene3D" id="3.40.190.10">
    <property type="entry name" value="Periplasmic binding protein-like II"/>
    <property type="match status" value="1"/>
</dbReference>
<dbReference type="Gene3D" id="3.10.105.10">
    <property type="entry name" value="Dipeptide-binding Protein, Domain 3"/>
    <property type="match status" value="1"/>
</dbReference>
<dbReference type="PIRSF" id="PIRSF002741">
    <property type="entry name" value="MppA"/>
    <property type="match status" value="1"/>
</dbReference>
<dbReference type="GO" id="GO:1904680">
    <property type="term" value="F:peptide transmembrane transporter activity"/>
    <property type="evidence" value="ECO:0007669"/>
    <property type="project" value="TreeGrafter"/>
</dbReference>
<reference evidence="5 6" key="1">
    <citation type="submission" date="2019-10" db="EMBL/GenBank/DDBJ databases">
        <authorList>
            <person name="Wolf R A."/>
        </authorList>
    </citation>
    <scope>NUCLEOTIDE SEQUENCE [LARGE SCALE GENOMIC DNA]</scope>
    <source>
        <strain evidence="5">Collinsella_aerofaciens_DSM_13712</strain>
    </source>
</reference>
<dbReference type="PROSITE" id="PS01040">
    <property type="entry name" value="SBP_BACTERIAL_5"/>
    <property type="match status" value="1"/>
</dbReference>